<evidence type="ECO:0000313" key="4">
    <source>
        <dbReference type="EMBL" id="KAF5219955.1"/>
    </source>
</evidence>
<feature type="compositionally biased region" description="Acidic residues" evidence="1">
    <location>
        <begin position="375"/>
        <end position="384"/>
    </location>
</feature>
<proteinExistence type="predicted"/>
<organism evidence="4 5">
    <name type="scientific">Trypanosoma cruzi</name>
    <dbReference type="NCBI Taxonomy" id="5693"/>
    <lineage>
        <taxon>Eukaryota</taxon>
        <taxon>Discoba</taxon>
        <taxon>Euglenozoa</taxon>
        <taxon>Kinetoplastea</taxon>
        <taxon>Metakinetoplastina</taxon>
        <taxon>Trypanosomatida</taxon>
        <taxon>Trypanosomatidae</taxon>
        <taxon>Trypanosoma</taxon>
        <taxon>Schizotrypanum</taxon>
    </lineage>
</organism>
<evidence type="ECO:0000256" key="1">
    <source>
        <dbReference type="SAM" id="MobiDB-lite"/>
    </source>
</evidence>
<evidence type="ECO:0000259" key="3">
    <source>
        <dbReference type="Pfam" id="PF11938"/>
    </source>
</evidence>
<protein>
    <recommendedName>
        <fullName evidence="3">DUF3456 domain-containing protein</fullName>
    </recommendedName>
</protein>
<feature type="transmembrane region" description="Helical" evidence="2">
    <location>
        <begin position="130"/>
        <end position="146"/>
    </location>
</feature>
<evidence type="ECO:0000256" key="2">
    <source>
        <dbReference type="SAM" id="Phobius"/>
    </source>
</evidence>
<feature type="region of interest" description="Disordered" evidence="1">
    <location>
        <begin position="351"/>
        <end position="392"/>
    </location>
</feature>
<feature type="transmembrane region" description="Helical" evidence="2">
    <location>
        <begin position="28"/>
        <end position="47"/>
    </location>
</feature>
<dbReference type="VEuPathDB" id="TriTrypDB:BCY84_18285"/>
<accession>A0A7J6Y0H3</accession>
<keyword evidence="2" id="KW-0812">Transmembrane</keyword>
<gene>
    <name evidence="4" type="ORF">ECC02_007074</name>
</gene>
<feature type="domain" description="DUF3456" evidence="3">
    <location>
        <begin position="134"/>
        <end position="279"/>
    </location>
</feature>
<keyword evidence="2" id="KW-0472">Membrane</keyword>
<dbReference type="Proteomes" id="UP000583944">
    <property type="component" value="Unassembled WGS sequence"/>
</dbReference>
<sequence>MFACISPCFISLRGMNLCKICFKHRTSFSFSFLPFFFFYYPLLDGRLQRAAQKQNKKKKKKTKTKTKKENTIKGGILERLEAMWFFLLLFSFLNRKFMPFVIFLFTLADFMSVSAAILKDPRFLIHGPSYAYLDCSACLAFAGYLGQRMNASLEYDGRGGASFLATHRLNKENKLQRNLYATSELRAVEVLEKICSVTLEENYVLHLDIDRRIRVYQSGNTDFPYAQHYSVQDSAALKVVSKTAVRDFCTRLMDEEEEAMMNVVREVRELAELELRLCGGNDVNRSSVKTSLPKFETLVTAVCIGTEASIAAELGRIQRYEKWQESISRRREEAIKKLGGKSEEPIVAKEVVHGEKDPQPWFSVSESTFSSGDREEGDDDDEGGLESIGIDL</sequence>
<name>A0A7J6Y0H3_TRYCR</name>
<reference evidence="4 5" key="1">
    <citation type="journal article" date="2019" name="Genome Biol. Evol.">
        <title>Nanopore Sequencing Significantly Improves Genome Assembly of the Protozoan Parasite Trypanosoma cruzi.</title>
        <authorList>
            <person name="Diaz-Viraque F."/>
            <person name="Pita S."/>
            <person name="Greif G."/>
            <person name="de Souza R.C.M."/>
            <person name="Iraola G."/>
            <person name="Robello C."/>
        </authorList>
    </citation>
    <scope>NUCLEOTIDE SEQUENCE [LARGE SCALE GENOMIC DNA]</scope>
    <source>
        <strain evidence="4 5">Berenice</strain>
    </source>
</reference>
<keyword evidence="2" id="KW-1133">Transmembrane helix</keyword>
<feature type="transmembrane region" description="Helical" evidence="2">
    <location>
        <begin position="100"/>
        <end position="118"/>
    </location>
</feature>
<dbReference type="Pfam" id="PF11938">
    <property type="entry name" value="DUF3456"/>
    <property type="match status" value="1"/>
</dbReference>
<evidence type="ECO:0000313" key="5">
    <source>
        <dbReference type="Proteomes" id="UP000583944"/>
    </source>
</evidence>
<comment type="caution">
    <text evidence="4">The sequence shown here is derived from an EMBL/GenBank/DDBJ whole genome shotgun (WGS) entry which is preliminary data.</text>
</comment>
<dbReference type="AlphaFoldDB" id="A0A7J6Y0H3"/>
<dbReference type="VEuPathDB" id="TriTrypDB:ECC02_007074"/>
<dbReference type="InterPro" id="IPR021852">
    <property type="entry name" value="DUF3456"/>
</dbReference>
<dbReference type="EMBL" id="JABDHM010000060">
    <property type="protein sequence ID" value="KAF5219955.1"/>
    <property type="molecule type" value="Genomic_DNA"/>
</dbReference>